<dbReference type="InterPro" id="IPR044249">
    <property type="entry name" value="XERICO-like"/>
</dbReference>
<organism evidence="3 4">
    <name type="scientific">Cardamine amara subsp. amara</name>
    <dbReference type="NCBI Taxonomy" id="228776"/>
    <lineage>
        <taxon>Eukaryota</taxon>
        <taxon>Viridiplantae</taxon>
        <taxon>Streptophyta</taxon>
        <taxon>Embryophyta</taxon>
        <taxon>Tracheophyta</taxon>
        <taxon>Spermatophyta</taxon>
        <taxon>Magnoliopsida</taxon>
        <taxon>eudicotyledons</taxon>
        <taxon>Gunneridae</taxon>
        <taxon>Pentapetalae</taxon>
        <taxon>rosids</taxon>
        <taxon>malvids</taxon>
        <taxon>Brassicales</taxon>
        <taxon>Brassicaceae</taxon>
        <taxon>Cardamineae</taxon>
        <taxon>Cardamine</taxon>
    </lineage>
</organism>
<feature type="domain" description="RING-type" evidence="2">
    <location>
        <begin position="25"/>
        <end position="68"/>
    </location>
</feature>
<dbReference type="Gene3D" id="3.30.40.10">
    <property type="entry name" value="Zinc/RING finger domain, C3HC4 (zinc finger)"/>
    <property type="match status" value="1"/>
</dbReference>
<sequence length="89" mass="10296">MNMGLQKWLALLYPSVQGRGEEECCSVCLMRMEEEDVIKSLPCSHEFHSLCVETWFNVSSKICCPLCRFSPATIILTDELLIWFSSFHF</sequence>
<evidence type="ECO:0000313" key="4">
    <source>
        <dbReference type="Proteomes" id="UP001558713"/>
    </source>
</evidence>
<evidence type="ECO:0000256" key="1">
    <source>
        <dbReference type="PROSITE-ProRule" id="PRU00175"/>
    </source>
</evidence>
<dbReference type="Pfam" id="PF13639">
    <property type="entry name" value="zf-RING_2"/>
    <property type="match status" value="1"/>
</dbReference>
<dbReference type="AlphaFoldDB" id="A0ABD1C356"/>
<keyword evidence="1" id="KW-0479">Metal-binding</keyword>
<reference evidence="3 4" key="1">
    <citation type="submission" date="2024-04" db="EMBL/GenBank/DDBJ databases">
        <title>Genome assembly C_amara_ONT_v2.</title>
        <authorList>
            <person name="Yant L."/>
            <person name="Moore C."/>
            <person name="Slenker M."/>
        </authorList>
    </citation>
    <scope>NUCLEOTIDE SEQUENCE [LARGE SCALE GENOMIC DNA]</scope>
    <source>
        <tissue evidence="3">Leaf</tissue>
    </source>
</reference>
<dbReference type="PANTHER" id="PTHR47258:SF1">
    <property type="entry name" value="E3 UBIQUITIN-PROTEIN LIGASE XERICO-RELATED"/>
    <property type="match status" value="1"/>
</dbReference>
<accession>A0ABD1C356</accession>
<dbReference type="InterPro" id="IPR001841">
    <property type="entry name" value="Znf_RING"/>
</dbReference>
<dbReference type="GO" id="GO:0008270">
    <property type="term" value="F:zinc ion binding"/>
    <property type="evidence" value="ECO:0007669"/>
    <property type="project" value="UniProtKB-KW"/>
</dbReference>
<dbReference type="SUPFAM" id="SSF57850">
    <property type="entry name" value="RING/U-box"/>
    <property type="match status" value="1"/>
</dbReference>
<dbReference type="PANTHER" id="PTHR47258">
    <property type="match status" value="1"/>
</dbReference>
<proteinExistence type="predicted"/>
<keyword evidence="4" id="KW-1185">Reference proteome</keyword>
<comment type="caution">
    <text evidence="3">The sequence shown here is derived from an EMBL/GenBank/DDBJ whole genome shotgun (WGS) entry which is preliminary data.</text>
</comment>
<keyword evidence="1" id="KW-0863">Zinc-finger</keyword>
<dbReference type="PROSITE" id="PS50089">
    <property type="entry name" value="ZF_RING_2"/>
    <property type="match status" value="1"/>
</dbReference>
<gene>
    <name evidence="3" type="ORF">V5N11_007295</name>
</gene>
<evidence type="ECO:0000259" key="2">
    <source>
        <dbReference type="PROSITE" id="PS50089"/>
    </source>
</evidence>
<dbReference type="SMART" id="SM00184">
    <property type="entry name" value="RING"/>
    <property type="match status" value="1"/>
</dbReference>
<dbReference type="EMBL" id="JBANAX010000061">
    <property type="protein sequence ID" value="KAL1223898.1"/>
    <property type="molecule type" value="Genomic_DNA"/>
</dbReference>
<protein>
    <submittedName>
        <fullName evidence="3">RING-H2 finger protein ATL43</fullName>
    </submittedName>
</protein>
<evidence type="ECO:0000313" key="3">
    <source>
        <dbReference type="EMBL" id="KAL1223898.1"/>
    </source>
</evidence>
<dbReference type="Proteomes" id="UP001558713">
    <property type="component" value="Unassembled WGS sequence"/>
</dbReference>
<keyword evidence="1" id="KW-0862">Zinc</keyword>
<dbReference type="InterPro" id="IPR013083">
    <property type="entry name" value="Znf_RING/FYVE/PHD"/>
</dbReference>
<name>A0ABD1C356_CARAN</name>